<dbReference type="SMART" id="SM00409">
    <property type="entry name" value="IG"/>
    <property type="match status" value="6"/>
</dbReference>
<feature type="domain" description="Fibronectin type-III" evidence="9">
    <location>
        <begin position="648"/>
        <end position="765"/>
    </location>
</feature>
<feature type="domain" description="Fibronectin type-III" evidence="9">
    <location>
        <begin position="872"/>
        <end position="975"/>
    </location>
</feature>
<dbReference type="OrthoDB" id="8923679at2759"/>
<feature type="domain" description="Fibronectin type-III" evidence="9">
    <location>
        <begin position="976"/>
        <end position="1073"/>
    </location>
</feature>
<dbReference type="Pfam" id="PF00041">
    <property type="entry name" value="fn3"/>
    <property type="match status" value="7"/>
</dbReference>
<dbReference type="FunFam" id="2.60.40.10:FF:000107">
    <property type="entry name" value="Myosin, light chain kinase a"/>
    <property type="match status" value="1"/>
</dbReference>
<evidence type="ECO:0000256" key="4">
    <source>
        <dbReference type="SAM" id="Coils"/>
    </source>
</evidence>
<feature type="domain" description="Ig-like" evidence="8">
    <location>
        <begin position="434"/>
        <end position="534"/>
    </location>
</feature>
<keyword evidence="7" id="KW-0732">Signal</keyword>
<dbReference type="InterPro" id="IPR003598">
    <property type="entry name" value="Ig_sub2"/>
</dbReference>
<feature type="domain" description="Fibronectin type-III" evidence="9">
    <location>
        <begin position="1904"/>
        <end position="2002"/>
    </location>
</feature>
<evidence type="ECO:0000256" key="3">
    <source>
        <dbReference type="ARBA" id="ARBA00023319"/>
    </source>
</evidence>
<keyword evidence="6" id="KW-1133">Transmembrane helix</keyword>
<dbReference type="PROSITE" id="PS50853">
    <property type="entry name" value="FN3"/>
    <property type="match status" value="10"/>
</dbReference>
<dbReference type="InterPro" id="IPR007110">
    <property type="entry name" value="Ig-like_dom"/>
</dbReference>
<comment type="caution">
    <text evidence="10">The sequence shown here is derived from an EMBL/GenBank/DDBJ whole genome shotgun (WGS) entry which is preliminary data.</text>
</comment>
<dbReference type="InterPro" id="IPR003961">
    <property type="entry name" value="FN3_dom"/>
</dbReference>
<evidence type="ECO:0000313" key="10">
    <source>
        <dbReference type="EMBL" id="CAF0805753.1"/>
    </source>
</evidence>
<feature type="signal peptide" evidence="7">
    <location>
        <begin position="1"/>
        <end position="17"/>
    </location>
</feature>
<dbReference type="Gene3D" id="2.60.40.10">
    <property type="entry name" value="Immunoglobulins"/>
    <property type="match status" value="17"/>
</dbReference>
<dbReference type="Proteomes" id="UP000663879">
    <property type="component" value="Unassembled WGS sequence"/>
</dbReference>
<accession>A0A813SUY4</accession>
<dbReference type="InterPro" id="IPR050964">
    <property type="entry name" value="Striated_Muscle_Regulatory"/>
</dbReference>
<feature type="coiled-coil region" evidence="4">
    <location>
        <begin position="2167"/>
        <end position="2197"/>
    </location>
</feature>
<feature type="domain" description="Fibronectin type-III" evidence="9">
    <location>
        <begin position="1291"/>
        <end position="1425"/>
    </location>
</feature>
<feature type="domain" description="Fibronectin type-III" evidence="9">
    <location>
        <begin position="1533"/>
        <end position="1643"/>
    </location>
</feature>
<evidence type="ECO:0000256" key="1">
    <source>
        <dbReference type="ARBA" id="ARBA00022737"/>
    </source>
</evidence>
<dbReference type="PANTHER" id="PTHR13817:SF166">
    <property type="entry name" value="NEURONAL IGCAM-RELATED"/>
    <property type="match status" value="1"/>
</dbReference>
<name>A0A813SUY4_9BILA</name>
<reference evidence="10" key="1">
    <citation type="submission" date="2021-02" db="EMBL/GenBank/DDBJ databases">
        <authorList>
            <person name="Nowell W R."/>
        </authorList>
    </citation>
    <scope>NUCLEOTIDE SEQUENCE</scope>
    <source>
        <strain evidence="10">Ploen Becks lab</strain>
    </source>
</reference>
<keyword evidence="6" id="KW-0812">Transmembrane</keyword>
<dbReference type="Pfam" id="PF07679">
    <property type="entry name" value="I-set"/>
    <property type="match status" value="3"/>
</dbReference>
<evidence type="ECO:0000256" key="5">
    <source>
        <dbReference type="SAM" id="MobiDB-lite"/>
    </source>
</evidence>
<feature type="transmembrane region" description="Helical" evidence="6">
    <location>
        <begin position="2144"/>
        <end position="2167"/>
    </location>
</feature>
<dbReference type="FunFam" id="2.60.40.10:FF:000028">
    <property type="entry name" value="Neuronal cell adhesion molecule"/>
    <property type="match status" value="2"/>
</dbReference>
<dbReference type="FunFam" id="2.60.40.10:FF:000209">
    <property type="entry name" value="Sidekick cell adhesion molecule 2"/>
    <property type="match status" value="1"/>
</dbReference>
<feature type="domain" description="Ig-like" evidence="8">
    <location>
        <begin position="236"/>
        <end position="326"/>
    </location>
</feature>
<gene>
    <name evidence="10" type="ORF">OXX778_LOCUS6708</name>
</gene>
<dbReference type="PRINTS" id="PR00014">
    <property type="entry name" value="FNTYPEIII"/>
</dbReference>
<organism evidence="10 11">
    <name type="scientific">Brachionus calyciflorus</name>
    <dbReference type="NCBI Taxonomy" id="104777"/>
    <lineage>
        <taxon>Eukaryota</taxon>
        <taxon>Metazoa</taxon>
        <taxon>Spiralia</taxon>
        <taxon>Gnathifera</taxon>
        <taxon>Rotifera</taxon>
        <taxon>Eurotatoria</taxon>
        <taxon>Monogononta</taxon>
        <taxon>Pseudotrocha</taxon>
        <taxon>Ploima</taxon>
        <taxon>Brachionidae</taxon>
        <taxon>Brachionus</taxon>
    </lineage>
</organism>
<dbReference type="InterPro" id="IPR013098">
    <property type="entry name" value="Ig_I-set"/>
</dbReference>
<protein>
    <submittedName>
        <fullName evidence="10">Uncharacterized protein</fullName>
    </submittedName>
</protein>
<dbReference type="InterPro" id="IPR003599">
    <property type="entry name" value="Ig_sub"/>
</dbReference>
<feature type="domain" description="Fibronectin type-III" evidence="9">
    <location>
        <begin position="770"/>
        <end position="867"/>
    </location>
</feature>
<proteinExistence type="predicted"/>
<keyword evidence="3" id="KW-0393">Immunoglobulin domain</keyword>
<dbReference type="InterPro" id="IPR013783">
    <property type="entry name" value="Ig-like_fold"/>
</dbReference>
<keyword evidence="6" id="KW-0472">Membrane</keyword>
<feature type="domain" description="Ig-like" evidence="8">
    <location>
        <begin position="23"/>
        <end position="108"/>
    </location>
</feature>
<evidence type="ECO:0000313" key="11">
    <source>
        <dbReference type="Proteomes" id="UP000663879"/>
    </source>
</evidence>
<feature type="domain" description="Ig-like" evidence="8">
    <location>
        <begin position="339"/>
        <end position="428"/>
    </location>
</feature>
<feature type="domain" description="Fibronectin type-III" evidence="9">
    <location>
        <begin position="1429"/>
        <end position="1526"/>
    </location>
</feature>
<dbReference type="SMART" id="SM00060">
    <property type="entry name" value="FN3"/>
    <property type="match status" value="13"/>
</dbReference>
<dbReference type="SUPFAM" id="SSF48726">
    <property type="entry name" value="Immunoglobulin"/>
    <property type="match status" value="6"/>
</dbReference>
<dbReference type="EMBL" id="CAJNOC010000809">
    <property type="protein sequence ID" value="CAF0805753.1"/>
    <property type="molecule type" value="Genomic_DNA"/>
</dbReference>
<keyword evidence="11" id="KW-1185">Reference proteome</keyword>
<dbReference type="InterPro" id="IPR036116">
    <property type="entry name" value="FN3_sf"/>
</dbReference>
<evidence type="ECO:0000256" key="6">
    <source>
        <dbReference type="SAM" id="Phobius"/>
    </source>
</evidence>
<keyword evidence="1" id="KW-0677">Repeat</keyword>
<dbReference type="Pfam" id="PF13927">
    <property type="entry name" value="Ig_3"/>
    <property type="match status" value="1"/>
</dbReference>
<feature type="domain" description="Fibronectin type-III" evidence="9">
    <location>
        <begin position="1189"/>
        <end position="1286"/>
    </location>
</feature>
<dbReference type="PANTHER" id="PTHR13817">
    <property type="entry name" value="TITIN"/>
    <property type="match status" value="1"/>
</dbReference>
<evidence type="ECO:0000259" key="9">
    <source>
        <dbReference type="PROSITE" id="PS50853"/>
    </source>
</evidence>
<dbReference type="CDD" id="cd00063">
    <property type="entry name" value="FN3"/>
    <property type="match status" value="11"/>
</dbReference>
<feature type="region of interest" description="Disordered" evidence="5">
    <location>
        <begin position="2536"/>
        <end position="2562"/>
    </location>
</feature>
<evidence type="ECO:0000256" key="2">
    <source>
        <dbReference type="ARBA" id="ARBA00023157"/>
    </source>
</evidence>
<dbReference type="InterPro" id="IPR036179">
    <property type="entry name" value="Ig-like_dom_sf"/>
</dbReference>
<evidence type="ECO:0000256" key="7">
    <source>
        <dbReference type="SAM" id="SignalP"/>
    </source>
</evidence>
<feature type="compositionally biased region" description="Low complexity" evidence="5">
    <location>
        <begin position="2539"/>
        <end position="2562"/>
    </location>
</feature>
<sequence>MYIYLILFLYLINRTHSLIEQQPIFTSQPVDVGPLFSGTRGILQCTASGTPTVQYKWLKNGSPLTNKSSSNGGVYLISQADRYKDIGFYQCIAENRLGSVLSNKAYLTVAYMDQLKVSYPTEIRVKSGRAAIIKLPKIYEAYPAPTIEWFAGGALIEPNAKFAITKDFNLVVLRCDKADEKSYYVEVSSIHTGARIRSREIRLYVTENSFVDDSFDGFTGDDDFSDLNQAKDSIDLEFVVKPTDTIAKLNDNLVKFDCIVNSRKQALDQLEINWYKDQLLIDFIKTKYHLSSRSLEIISVTDQDAGVYTCLAKYNVLSNQENSVISINASAKLDVYIKPTFKTQPESLIETDYGKTVQLKCDGISNPPASITWYKNAEPIDFDKHTNMQQIDSGTRLIINDISLRDQAIYQCFLSNDAGHISASTLIKIISFAPKFTENIKNQTVYSDSNIDLSCGRVDGSPKPKIVWTKIDSFSEQTESLNDELSEDSSYSNNHNINGALSIKNVNLRHQGWYKCEASNILGKVSASMYLQVKKKTEIIEPPMNISVTKGQSALFKCKVSKENDIEVDFKWKFNDQILDLIPFDYDPYYQDSQYSNLRLYKNGTLQILEAKNTDIGTYKCLVNSLNNVEAGNDSKTAYLNVVELPYAPFNLNANLNLIEKRSVNLTWQSSFDGNSPILKYIIHAKINSFDSSLTQFEQTNDWFVIKDNVLVTPYFFYNSQPQVYWTIIYDLKPAYIYEFRVSAVNGIGEGMPSRPSNNLTIPEEPPSQPPQNIQAYSINSRTINLQWQSPVVTSWNGRLKGYQIAYSLSYPNSTWKYIQVDDPNINTINLTDLIVWETYLVKMNAFNSKGYGRQSHPPLRVRTKEGIPIRPPLNFKANSINSTCIQMSWNEPPAQFVNGLIQGYKLQFYENNQTDSKQEHIILSNQSQSRKTAEFNYEMCNLSKFTLYTLSLLCFTSSGDGPLTQPIQLKTLEDVPGEVSDIEFNNVYDTSVDIEWKPPVQPNGRILSYVISYKPAINGSKFENIIVDNSQLNFTISNLKSSTEYIIGLRAKTQAGEGVQKLLQIKSGVPPELPEPPKAIVLRSIGQTSVELEFIPGYNGKTSINKWIVEALQVFNSKYSSKWVQVYEKSNAPNATKLTVTNLKPFTNYTLRMFAKNVKGLSKPSQSTEIFQTLADVPSYIPQYLSARLENLLINSTQDLNVLIKWSPIPTSKWNGVSLGYVLFITECLTNQTNKIEIKFNKFKQTSYMLKNVGAYKCYEIGISAWNSVGLGPKTLPENLLILNRTSQCRPSNYTYNVNLYTINSTSIKITWTGLERSYWNGILTGYSIKYQPIEIPWHNLSTPINFYDYDDSEDSDNDLIFLSNYKIKEIFYRVSQIDENSLNFETMLGNLLSYTTYKIEISACTRAGCGPSSLPVSIKTLDYLPSRPIDLNFPYVNLTNVKLEFSPPKYPNGLLNTFRIRYSLKRETNSWQTIYLPWNKTQKLYSIEINNLLKMEYYLFEVSVNNSWGYGETAKTIVYTIDNLSRLRPDRPSRPTVQRSSIKSNELTISWNTNSDNYSPIRFFTIQISENSSEWQTVYLYKNANSNLNNNYRLTIKGKDKQDRWIIKSNGYMYKFRIASTNDIGTSEFSEESIEVKTKSDLPEMNLFELNVAVLEANRIELEWFEKMNEDVKLNKFKIMYRLVQEEDPDSVMINELVIDYKNTTKLNKLGPIEGVVNDVLNFTQHKYVLSSQNLDKSGKYEIEICGINLIGQSPTCLKTKRLVYIEDRLPLYDKTMIKSVKSLSSTEINVTWTRPRDDIINGNLYAYKILCINNEFLNTEKLSKFFLNEDLETILDDDFINVIIVEPDLNSILLNNLKPYKNYTILIQAINQAGESILPFKDINLFDNLIRAQTFESVPSQPSNLIFNYIGYTYLNLTFFKPQEPNGEILSYELWYENVPTESSTTKIIRQEINSNFPNYTLHINNLESMIYYKFKIRCKTRIDWGPYLERTVFTGPRLKKFYKNSASDFKEAPLAPSKPVYSFLNETHSLLEWKSYSNDFELFIIEIKLLNPQQDNLTTNFFELFSYSNTTSLYIDRYDKKLQNFALKNQNLCIFRVFSFNRISISEPSPISDFLQVNKLITSESSPFKSFSNPNFYLNWWFLVIIALGSFTILIIVILIMLLRGKNKKFVQKKQQKEQMQQKMNTIKLMKMNQQDTDSTDNLNSIYLAGSNQQLILTNSTNTLSRNSNNHVTLYEIRKSKRVNNGTLKTATYVSPNGTLSRVNIVDTSDLTDSNSATLLKQQQLNSLNNPRILGNLLNMAQPNDYCTSKIGAIKNNHYLMPLNKPEDDTDESKQHLYFQHLGPNYSQANINFNYSSSDNENDVNNFAHMSSNYASKKQIYTTFGRQGNNVSNLNSNNLPPPPPALLTSSVINTEQDNFDERRVNLNYQSSRNANMYFDHQQVLEMKEKQIQPQPMYHYHQGPLIVDSSPPPAPPPPPMIPLNHGSTLRMSTKSPYIARKPPIANHVPRIQPSVIKAAVTGNNQAIRTSQNLAENEGNNNNVQNDNNNNPSNNASFNLSGDRVVMSNVAGSRRPVAGGYSFF</sequence>
<evidence type="ECO:0000259" key="8">
    <source>
        <dbReference type="PROSITE" id="PS50835"/>
    </source>
</evidence>
<feature type="domain" description="Fibronectin type-III" evidence="9">
    <location>
        <begin position="1077"/>
        <end position="1177"/>
    </location>
</feature>
<keyword evidence="4" id="KW-0175">Coiled coil</keyword>
<dbReference type="SMART" id="SM00408">
    <property type="entry name" value="IGc2"/>
    <property type="match status" value="5"/>
</dbReference>
<dbReference type="PROSITE" id="PS50835">
    <property type="entry name" value="IG_LIKE"/>
    <property type="match status" value="5"/>
</dbReference>
<feature type="chain" id="PRO_5032433959" evidence="7">
    <location>
        <begin position="18"/>
        <end position="2586"/>
    </location>
</feature>
<feature type="domain" description="Ig-like" evidence="8">
    <location>
        <begin position="537"/>
        <end position="641"/>
    </location>
</feature>
<keyword evidence="2" id="KW-1015">Disulfide bond</keyword>
<dbReference type="SUPFAM" id="SSF49265">
    <property type="entry name" value="Fibronectin type III"/>
    <property type="match status" value="6"/>
</dbReference>
<dbReference type="FunFam" id="2.60.40.10:FF:000032">
    <property type="entry name" value="palladin isoform X1"/>
    <property type="match status" value="1"/>
</dbReference>